<gene>
    <name evidence="1" type="ORF">K3G42_007442</name>
</gene>
<evidence type="ECO:0000313" key="2">
    <source>
        <dbReference type="Proteomes" id="UP000827872"/>
    </source>
</evidence>
<comment type="caution">
    <text evidence="1">The sequence shown here is derived from an EMBL/GenBank/DDBJ whole genome shotgun (WGS) entry which is preliminary data.</text>
</comment>
<dbReference type="Proteomes" id="UP000827872">
    <property type="component" value="Linkage Group LG17"/>
</dbReference>
<reference evidence="1" key="1">
    <citation type="submission" date="2021-08" db="EMBL/GenBank/DDBJ databases">
        <title>The first chromosome-level gecko genome reveals the dynamic sex chromosomes of Neotropical dwarf geckos (Sphaerodactylidae: Sphaerodactylus).</title>
        <authorList>
            <person name="Pinto B.J."/>
            <person name="Keating S.E."/>
            <person name="Gamble T."/>
        </authorList>
    </citation>
    <scope>NUCLEOTIDE SEQUENCE</scope>
    <source>
        <strain evidence="1">TG3544</strain>
    </source>
</reference>
<name>A0ACB8E5R4_9SAUR</name>
<protein>
    <submittedName>
        <fullName evidence="1">Uncharacterized protein</fullName>
    </submittedName>
</protein>
<sequence length="141" mass="16437">MGSTPASPTYQDVIERSQKFTKNLRDEFLDCHHSYNDELAELEEQRKKVDRKFRSLLAKVSKNPHELRLRTQALVQELVLPEHPFSCSLYNTYDSRKMKLLSGTLTPFVLFQLLDGENLFQGEDHETKECSRPAWEGTFSK</sequence>
<evidence type="ECO:0000313" key="1">
    <source>
        <dbReference type="EMBL" id="KAH7987554.1"/>
    </source>
</evidence>
<accession>A0ACB8E5R4</accession>
<organism evidence="1 2">
    <name type="scientific">Sphaerodactylus townsendi</name>
    <dbReference type="NCBI Taxonomy" id="933632"/>
    <lineage>
        <taxon>Eukaryota</taxon>
        <taxon>Metazoa</taxon>
        <taxon>Chordata</taxon>
        <taxon>Craniata</taxon>
        <taxon>Vertebrata</taxon>
        <taxon>Euteleostomi</taxon>
        <taxon>Lepidosauria</taxon>
        <taxon>Squamata</taxon>
        <taxon>Bifurcata</taxon>
        <taxon>Gekkota</taxon>
        <taxon>Sphaerodactylidae</taxon>
        <taxon>Sphaerodactylus</taxon>
    </lineage>
</organism>
<dbReference type="EMBL" id="CM037630">
    <property type="protein sequence ID" value="KAH7987554.1"/>
    <property type="molecule type" value="Genomic_DNA"/>
</dbReference>
<keyword evidence="2" id="KW-1185">Reference proteome</keyword>
<proteinExistence type="predicted"/>